<evidence type="ECO:0000256" key="1">
    <source>
        <dbReference type="ARBA" id="ARBA00009375"/>
    </source>
</evidence>
<evidence type="ECO:0000256" key="5">
    <source>
        <dbReference type="PIRSR" id="PIRSR001430-1"/>
    </source>
</evidence>
<proteinExistence type="inferred from homology"/>
<feature type="active site" description="Nucleophile" evidence="4 5">
    <location>
        <position position="53"/>
    </location>
</feature>
<evidence type="ECO:0000313" key="10">
    <source>
        <dbReference type="Proteomes" id="UP000520011"/>
    </source>
</evidence>
<dbReference type="RefSeq" id="WP_183255639.1">
    <property type="nucleotide sequence ID" value="NZ_JACHEP010000021.1"/>
</dbReference>
<organism evidence="9 10">
    <name type="scientific">Anoxybacteroides tepidamans</name>
    <dbReference type="NCBI Taxonomy" id="265948"/>
    <lineage>
        <taxon>Bacteria</taxon>
        <taxon>Bacillati</taxon>
        <taxon>Bacillota</taxon>
        <taxon>Bacilli</taxon>
        <taxon>Bacillales</taxon>
        <taxon>Anoxybacillaceae</taxon>
        <taxon>Anoxybacteroides</taxon>
    </lineage>
</organism>
<dbReference type="GO" id="GO:0031119">
    <property type="term" value="P:tRNA pseudouridine synthesis"/>
    <property type="evidence" value="ECO:0007669"/>
    <property type="project" value="UniProtKB-UniRule"/>
</dbReference>
<dbReference type="CDD" id="cd02570">
    <property type="entry name" value="PseudoU_synth_EcTruA"/>
    <property type="match status" value="1"/>
</dbReference>
<dbReference type="InterPro" id="IPR020095">
    <property type="entry name" value="PsdUridine_synth_TruA_C"/>
</dbReference>
<protein>
    <recommendedName>
        <fullName evidence="4">tRNA pseudouridine synthase A</fullName>
        <ecNumber evidence="4">5.4.99.12</ecNumber>
    </recommendedName>
    <alternativeName>
        <fullName evidence="4">tRNA pseudouridine(38-40) synthase</fullName>
    </alternativeName>
    <alternativeName>
        <fullName evidence="4">tRNA pseudouridylate synthase I</fullName>
    </alternativeName>
    <alternativeName>
        <fullName evidence="4">tRNA-uridine isomerase I</fullName>
    </alternativeName>
</protein>
<name>A0A7W8MVW0_9BACL</name>
<dbReference type="Gene3D" id="3.30.70.580">
    <property type="entry name" value="Pseudouridine synthase I, catalytic domain, N-terminal subdomain"/>
    <property type="match status" value="1"/>
</dbReference>
<comment type="caution">
    <text evidence="9">The sequence shown here is derived from an EMBL/GenBank/DDBJ whole genome shotgun (WGS) entry which is preliminary data.</text>
</comment>
<dbReference type="SUPFAM" id="SSF55120">
    <property type="entry name" value="Pseudouridine synthase"/>
    <property type="match status" value="1"/>
</dbReference>
<dbReference type="PIRSF" id="PIRSF001430">
    <property type="entry name" value="tRNA_psdUrid_synth"/>
    <property type="match status" value="1"/>
</dbReference>
<accession>A0A7W8MVW0</accession>
<feature type="domain" description="Pseudouridine synthase I TruA alpha/beta" evidence="8">
    <location>
        <begin position="8"/>
        <end position="104"/>
    </location>
</feature>
<comment type="function">
    <text evidence="4">Formation of pseudouridine at positions 38, 39 and 40 in the anticodon stem and loop of transfer RNAs.</text>
</comment>
<feature type="domain" description="Pseudouridine synthase I TruA alpha/beta" evidence="8">
    <location>
        <begin position="144"/>
        <end position="246"/>
    </location>
</feature>
<dbReference type="HAMAP" id="MF_00171">
    <property type="entry name" value="TruA"/>
    <property type="match status" value="1"/>
</dbReference>
<dbReference type="InterPro" id="IPR001406">
    <property type="entry name" value="PsdUridine_synth_TruA"/>
</dbReference>
<keyword evidence="3 4" id="KW-0413">Isomerase</keyword>
<comment type="catalytic activity">
    <reaction evidence="4 7">
        <text>uridine(38/39/40) in tRNA = pseudouridine(38/39/40) in tRNA</text>
        <dbReference type="Rhea" id="RHEA:22376"/>
        <dbReference type="Rhea" id="RHEA-COMP:10085"/>
        <dbReference type="Rhea" id="RHEA-COMP:10087"/>
        <dbReference type="ChEBI" id="CHEBI:65314"/>
        <dbReference type="ChEBI" id="CHEBI:65315"/>
        <dbReference type="EC" id="5.4.99.12"/>
    </reaction>
</comment>
<gene>
    <name evidence="4" type="primary">truA</name>
    <name evidence="9" type="ORF">HNQ34_002855</name>
</gene>
<dbReference type="InterPro" id="IPR020094">
    <property type="entry name" value="TruA/RsuA/RluB/E/F_N"/>
</dbReference>
<evidence type="ECO:0000259" key="8">
    <source>
        <dbReference type="Pfam" id="PF01416"/>
    </source>
</evidence>
<dbReference type="PANTHER" id="PTHR11142:SF0">
    <property type="entry name" value="TRNA PSEUDOURIDINE SYNTHASE-LIKE 1"/>
    <property type="match status" value="1"/>
</dbReference>
<dbReference type="GO" id="GO:0160147">
    <property type="term" value="F:tRNA pseudouridine(38-40) synthase activity"/>
    <property type="evidence" value="ECO:0007669"/>
    <property type="project" value="UniProtKB-EC"/>
</dbReference>
<keyword evidence="2 4" id="KW-0819">tRNA processing</keyword>
<comment type="subunit">
    <text evidence="4">Homodimer.</text>
</comment>
<dbReference type="PANTHER" id="PTHR11142">
    <property type="entry name" value="PSEUDOURIDYLATE SYNTHASE"/>
    <property type="match status" value="1"/>
</dbReference>
<evidence type="ECO:0000256" key="7">
    <source>
        <dbReference type="RuleBase" id="RU003792"/>
    </source>
</evidence>
<evidence type="ECO:0000256" key="6">
    <source>
        <dbReference type="PIRSR" id="PIRSR001430-2"/>
    </source>
</evidence>
<dbReference type="InterPro" id="IPR020103">
    <property type="entry name" value="PsdUridine_synth_cat_dom_sf"/>
</dbReference>
<reference evidence="9 10" key="1">
    <citation type="submission" date="2020-08" db="EMBL/GenBank/DDBJ databases">
        <title>Genomic Encyclopedia of Type Strains, Phase IV (KMG-IV): sequencing the most valuable type-strain genomes for metagenomic binning, comparative biology and taxonomic classification.</title>
        <authorList>
            <person name="Goeker M."/>
        </authorList>
    </citation>
    <scope>NUCLEOTIDE SEQUENCE [LARGE SCALE GENOMIC DNA]</scope>
    <source>
        <strain evidence="9 10">DSM 16325</strain>
    </source>
</reference>
<evidence type="ECO:0000256" key="3">
    <source>
        <dbReference type="ARBA" id="ARBA00023235"/>
    </source>
</evidence>
<keyword evidence="10" id="KW-1185">Reference proteome</keyword>
<feature type="binding site" evidence="4 6">
    <location>
        <position position="111"/>
    </location>
    <ligand>
        <name>substrate</name>
    </ligand>
</feature>
<evidence type="ECO:0000256" key="2">
    <source>
        <dbReference type="ARBA" id="ARBA00022694"/>
    </source>
</evidence>
<dbReference type="Gene3D" id="3.30.70.660">
    <property type="entry name" value="Pseudouridine synthase I, catalytic domain, C-terminal subdomain"/>
    <property type="match status" value="1"/>
</dbReference>
<dbReference type="EMBL" id="JACHEP010000021">
    <property type="protein sequence ID" value="MBB5325754.1"/>
    <property type="molecule type" value="Genomic_DNA"/>
</dbReference>
<dbReference type="Proteomes" id="UP000520011">
    <property type="component" value="Unassembled WGS sequence"/>
</dbReference>
<evidence type="ECO:0000256" key="4">
    <source>
        <dbReference type="HAMAP-Rule" id="MF_00171"/>
    </source>
</evidence>
<dbReference type="Pfam" id="PF01416">
    <property type="entry name" value="PseudoU_synth_1"/>
    <property type="match status" value="2"/>
</dbReference>
<sequence>MKRFKCIISYDGTHFAGYQIQPNKRTVQGELERVLANMHKGEAIRIIASGRTDAGVHAYGQVIHFDSPLHLPTDGWKKALNAMLPDDIAIREIQEVDASFHARFSAVAKEYRYKIRTAVERDVFSRHYVYHFPYPLDYDAIKQALQLVKGTHDFTSFCSAKTEIEDRVRTIYEANLLFTDDGVEFQWIGDGFLYNMVRILVGTMLEIGQGKRKWDCIPSILEGKDRRLAGKTAPPHGLYLWKVAYDN</sequence>
<dbReference type="GO" id="GO:0003723">
    <property type="term" value="F:RNA binding"/>
    <property type="evidence" value="ECO:0007669"/>
    <property type="project" value="InterPro"/>
</dbReference>
<dbReference type="InterPro" id="IPR020097">
    <property type="entry name" value="PsdUridine_synth_TruA_a/b_dom"/>
</dbReference>
<dbReference type="EC" id="5.4.99.12" evidence="4"/>
<comment type="caution">
    <text evidence="4">Lacks conserved residue(s) required for the propagation of feature annotation.</text>
</comment>
<dbReference type="FunFam" id="3.30.70.580:FF:000001">
    <property type="entry name" value="tRNA pseudouridine synthase A"/>
    <property type="match status" value="1"/>
</dbReference>
<dbReference type="AlphaFoldDB" id="A0A7W8MVW0"/>
<dbReference type="NCBIfam" id="TIGR00071">
    <property type="entry name" value="hisT_truA"/>
    <property type="match status" value="1"/>
</dbReference>
<comment type="similarity">
    <text evidence="1 4 7">Belongs to the tRNA pseudouridine synthase TruA family.</text>
</comment>
<evidence type="ECO:0000313" key="9">
    <source>
        <dbReference type="EMBL" id="MBB5325754.1"/>
    </source>
</evidence>